<evidence type="ECO:0000313" key="8">
    <source>
        <dbReference type="EMBL" id="KKK86195.1"/>
    </source>
</evidence>
<keyword evidence="4 6" id="KW-1133">Transmembrane helix</keyword>
<gene>
    <name evidence="8" type="ORF">LCGC14_2765670</name>
</gene>
<evidence type="ECO:0000259" key="7">
    <source>
        <dbReference type="Pfam" id="PF01757"/>
    </source>
</evidence>
<dbReference type="PANTHER" id="PTHR40074:SF2">
    <property type="entry name" value="O-ACETYLTRANSFERASE WECH"/>
    <property type="match status" value="1"/>
</dbReference>
<feature type="transmembrane region" description="Helical" evidence="6">
    <location>
        <begin position="178"/>
        <end position="197"/>
    </location>
</feature>
<feature type="transmembrane region" description="Helical" evidence="6">
    <location>
        <begin position="303"/>
        <end position="324"/>
    </location>
</feature>
<evidence type="ECO:0000256" key="1">
    <source>
        <dbReference type="ARBA" id="ARBA00004651"/>
    </source>
</evidence>
<feature type="domain" description="Acyltransferase 3" evidence="7">
    <location>
        <begin position="3"/>
        <end position="318"/>
    </location>
</feature>
<evidence type="ECO:0000256" key="3">
    <source>
        <dbReference type="ARBA" id="ARBA00022692"/>
    </source>
</evidence>
<organism evidence="8">
    <name type="scientific">marine sediment metagenome</name>
    <dbReference type="NCBI Taxonomy" id="412755"/>
    <lineage>
        <taxon>unclassified sequences</taxon>
        <taxon>metagenomes</taxon>
        <taxon>ecological metagenomes</taxon>
    </lineage>
</organism>
<accession>A0A0F8ZJG9</accession>
<dbReference type="GO" id="GO:0009246">
    <property type="term" value="P:enterobacterial common antigen biosynthetic process"/>
    <property type="evidence" value="ECO:0007669"/>
    <property type="project" value="TreeGrafter"/>
</dbReference>
<feature type="transmembrane region" description="Helical" evidence="6">
    <location>
        <begin position="126"/>
        <end position="143"/>
    </location>
</feature>
<feature type="transmembrane region" description="Helical" evidence="6">
    <location>
        <begin position="270"/>
        <end position="291"/>
    </location>
</feature>
<feature type="transmembrane region" description="Helical" evidence="6">
    <location>
        <begin position="7"/>
        <end position="25"/>
    </location>
</feature>
<feature type="transmembrane region" description="Helical" evidence="6">
    <location>
        <begin position="246"/>
        <end position="263"/>
    </location>
</feature>
<dbReference type="EMBL" id="LAZR01050958">
    <property type="protein sequence ID" value="KKK86195.1"/>
    <property type="molecule type" value="Genomic_DNA"/>
</dbReference>
<dbReference type="PANTHER" id="PTHR40074">
    <property type="entry name" value="O-ACETYLTRANSFERASE WECH"/>
    <property type="match status" value="1"/>
</dbReference>
<dbReference type="InterPro" id="IPR002656">
    <property type="entry name" value="Acyl_transf_3_dom"/>
</dbReference>
<name>A0A0F8ZJG9_9ZZZZ</name>
<protein>
    <recommendedName>
        <fullName evidence="7">Acyltransferase 3 domain-containing protein</fullName>
    </recommendedName>
</protein>
<proteinExistence type="predicted"/>
<reference evidence="8" key="1">
    <citation type="journal article" date="2015" name="Nature">
        <title>Complex archaea that bridge the gap between prokaryotes and eukaryotes.</title>
        <authorList>
            <person name="Spang A."/>
            <person name="Saw J.H."/>
            <person name="Jorgensen S.L."/>
            <person name="Zaremba-Niedzwiedzka K."/>
            <person name="Martijn J."/>
            <person name="Lind A.E."/>
            <person name="van Eijk R."/>
            <person name="Schleper C."/>
            <person name="Guy L."/>
            <person name="Ettema T.J."/>
        </authorList>
    </citation>
    <scope>NUCLEOTIDE SEQUENCE</scope>
</reference>
<keyword evidence="5 6" id="KW-0472">Membrane</keyword>
<keyword evidence="2" id="KW-1003">Cell membrane</keyword>
<keyword evidence="3 6" id="KW-0812">Transmembrane</keyword>
<evidence type="ECO:0000256" key="6">
    <source>
        <dbReference type="SAM" id="Phobius"/>
    </source>
</evidence>
<comment type="caution">
    <text evidence="8">The sequence shown here is derived from an EMBL/GenBank/DDBJ whole genome shotgun (WGS) entry which is preliminary data.</text>
</comment>
<dbReference type="Pfam" id="PF01757">
    <property type="entry name" value="Acyl_transf_3"/>
    <property type="match status" value="1"/>
</dbReference>
<dbReference type="AlphaFoldDB" id="A0A0F8ZJG9"/>
<evidence type="ECO:0000256" key="5">
    <source>
        <dbReference type="ARBA" id="ARBA00023136"/>
    </source>
</evidence>
<dbReference type="GO" id="GO:0016413">
    <property type="term" value="F:O-acetyltransferase activity"/>
    <property type="evidence" value="ECO:0007669"/>
    <property type="project" value="TreeGrafter"/>
</dbReference>
<feature type="transmembrane region" description="Helical" evidence="6">
    <location>
        <begin position="155"/>
        <end position="172"/>
    </location>
</feature>
<feature type="transmembrane region" description="Helical" evidence="6">
    <location>
        <begin position="37"/>
        <end position="56"/>
    </location>
</feature>
<feature type="transmembrane region" description="Helical" evidence="6">
    <location>
        <begin position="209"/>
        <end position="226"/>
    </location>
</feature>
<feature type="transmembrane region" description="Helical" evidence="6">
    <location>
        <begin position="76"/>
        <end position="94"/>
    </location>
</feature>
<comment type="subcellular location">
    <subcellularLocation>
        <location evidence="1">Cell membrane</location>
        <topology evidence="1">Multi-pass membrane protein</topology>
    </subcellularLocation>
</comment>
<evidence type="ECO:0000256" key="2">
    <source>
        <dbReference type="ARBA" id="ARBA00022475"/>
    </source>
</evidence>
<dbReference type="GO" id="GO:0005886">
    <property type="term" value="C:plasma membrane"/>
    <property type="evidence" value="ECO:0007669"/>
    <property type="project" value="UniProtKB-SubCell"/>
</dbReference>
<evidence type="ECO:0000256" key="4">
    <source>
        <dbReference type="ARBA" id="ARBA00022989"/>
    </source>
</evidence>
<sequence>MIKSLEYFRAIAIVLIVAGHFFYIANIESVGILELTIQNLIFGGTTLFVFISGFLFHHVFYKRFKYKEFVTKKVQVIVLPYLVFSIIPAIYYSLKNMTPDLYFDVSVLNYAYLVSKYLITGTALQIYWYIPFIMLTFLLSPVHIRFIKLSIKTKLALIITLIITASFLQRSIDNYNIFHNFLYFTPVYLIGITSSIHKNKIYLVFKGKEYLLFAVVVTFAFLQAYIGKVGSYHKQAFEYNGVDLMFLQKLALSIFFMVWLHRYENTKFRLLEVIAATSFTIYFMHAFLLWIITSLGFKLNNSWMAYILLVSIVILFCSMAALVIKKVFKKYSRYITGF</sequence>